<dbReference type="RefSeq" id="WP_003030991.1">
    <property type="nucleotide sequence ID" value="NZ_AP018548.1"/>
</dbReference>
<evidence type="ECO:0000313" key="3">
    <source>
        <dbReference type="Proteomes" id="UP000278419"/>
    </source>
</evidence>
<gene>
    <name evidence="1" type="ORF">NCTC10713_00337</name>
    <name evidence="2" type="ORF">NCTC11062_01258</name>
</gene>
<dbReference type="EMBL" id="LR134283">
    <property type="protein sequence ID" value="VED97408.1"/>
    <property type="molecule type" value="Genomic_DNA"/>
</dbReference>
<dbReference type="GeneID" id="93962892"/>
<evidence type="ECO:0000313" key="4">
    <source>
        <dbReference type="Proteomes" id="UP000403538"/>
    </source>
</evidence>
<dbReference type="InterPro" id="IPR027580">
    <property type="entry name" value="EXLDI"/>
</dbReference>
<protein>
    <submittedName>
        <fullName evidence="1">Uncharacterized protein</fullName>
    </submittedName>
</protein>
<evidence type="ECO:0000313" key="2">
    <source>
        <dbReference type="EMBL" id="VTS38295.1"/>
    </source>
</evidence>
<organism evidence="1 3">
    <name type="scientific">Streptococcus anginosus</name>
    <dbReference type="NCBI Taxonomy" id="1328"/>
    <lineage>
        <taxon>Bacteria</taxon>
        <taxon>Bacillati</taxon>
        <taxon>Bacillota</taxon>
        <taxon>Bacilli</taxon>
        <taxon>Lactobacillales</taxon>
        <taxon>Streptococcaceae</taxon>
        <taxon>Streptococcus</taxon>
        <taxon>Streptococcus anginosus group</taxon>
    </lineage>
</organism>
<sequence length="123" mass="14947">MDYKEIKLNVSNNKIKEYKQFEGLKLYSDIFKSEDEKVLINKRIYVTKKQNYVYYERTDVNWNYWSSERNYNSTFNPENDSKHNIIFEVSSELSDFIKYLGEEIIRKIELKQHNGEIVEILDI</sequence>
<dbReference type="NCBIfam" id="TIGR04342">
    <property type="entry name" value="EXLDI"/>
    <property type="match status" value="1"/>
</dbReference>
<dbReference type="AlphaFoldDB" id="A0A3S5E1Q0"/>
<evidence type="ECO:0000313" key="1">
    <source>
        <dbReference type="EMBL" id="VED97408.1"/>
    </source>
</evidence>
<dbReference type="EMBL" id="CABEID010000001">
    <property type="protein sequence ID" value="VTS38295.1"/>
    <property type="molecule type" value="Genomic_DNA"/>
</dbReference>
<dbReference type="Proteomes" id="UP000278419">
    <property type="component" value="Chromosome"/>
</dbReference>
<dbReference type="Proteomes" id="UP000403538">
    <property type="component" value="Unassembled WGS sequence"/>
</dbReference>
<dbReference type="KEGG" id="sans:DK43_03930"/>
<proteinExistence type="predicted"/>
<name>A0A3S5E1Q0_STRAP</name>
<reference evidence="1 3" key="1">
    <citation type="submission" date="2018-12" db="EMBL/GenBank/DDBJ databases">
        <authorList>
            <consortium name="Pathogen Informatics"/>
        </authorList>
    </citation>
    <scope>NUCLEOTIDE SEQUENCE [LARGE SCALE GENOMIC DNA]</scope>
    <source>
        <strain evidence="1 3">NCTC10713</strain>
        <strain evidence="2 4">NCTC11062</strain>
    </source>
</reference>
<accession>A0A3S5E1Q0</accession>